<dbReference type="InterPro" id="IPR031322">
    <property type="entry name" value="Shikimate/glucono_kinase"/>
</dbReference>
<dbReference type="EC" id="2.7.1.71" evidence="3 11"/>
<dbReference type="GO" id="GO:0009423">
    <property type="term" value="P:chorismate biosynthetic process"/>
    <property type="evidence" value="ECO:0007669"/>
    <property type="project" value="UniProtKB-UniRule"/>
</dbReference>
<dbReference type="CDD" id="cd00464">
    <property type="entry name" value="SK"/>
    <property type="match status" value="1"/>
</dbReference>
<reference evidence="12" key="1">
    <citation type="submission" date="2021-10" db="EMBL/GenBank/DDBJ databases">
        <title>The diversity and Nitrogen Metabolism of Culturable Nitrate-Utilizing Bacteria Within the Oxygen Minimum Zone of the Changjiang (Yangtze River)Estuary.</title>
        <authorList>
            <person name="Zhang D."/>
            <person name="Zheng J."/>
            <person name="Liu S."/>
            <person name="He W."/>
        </authorList>
    </citation>
    <scope>NUCLEOTIDE SEQUENCE</scope>
    <source>
        <strain evidence="12">FXH-223</strain>
    </source>
</reference>
<comment type="cofactor">
    <cofactor evidence="11">
        <name>Mg(2+)</name>
        <dbReference type="ChEBI" id="CHEBI:18420"/>
    </cofactor>
    <text evidence="11">Binds 1 Mg(2+) ion per subunit.</text>
</comment>
<comment type="function">
    <text evidence="11">Catalyzes the specific phosphorylation of the 3-hydroxyl group of shikimic acid using ATP as a cosubstrate.</text>
</comment>
<evidence type="ECO:0000256" key="8">
    <source>
        <dbReference type="ARBA" id="ARBA00022840"/>
    </source>
</evidence>
<evidence type="ECO:0000256" key="1">
    <source>
        <dbReference type="ARBA" id="ARBA00004842"/>
    </source>
</evidence>
<evidence type="ECO:0000256" key="6">
    <source>
        <dbReference type="ARBA" id="ARBA00022741"/>
    </source>
</evidence>
<feature type="binding site" evidence="11">
    <location>
        <position position="38"/>
    </location>
    <ligand>
        <name>substrate</name>
    </ligand>
</feature>
<keyword evidence="11" id="KW-0479">Metal-binding</keyword>
<comment type="pathway">
    <text evidence="1 11">Metabolic intermediate biosynthesis; chorismate biosynthesis; chorismate from D-erythrose 4-phosphate and phosphoenolpyruvate: step 5/7.</text>
</comment>
<comment type="similarity">
    <text evidence="2 11">Belongs to the shikimate kinase family.</text>
</comment>
<evidence type="ECO:0000256" key="3">
    <source>
        <dbReference type="ARBA" id="ARBA00012154"/>
    </source>
</evidence>
<evidence type="ECO:0000256" key="2">
    <source>
        <dbReference type="ARBA" id="ARBA00006997"/>
    </source>
</evidence>
<feature type="binding site" evidence="11">
    <location>
        <position position="122"/>
    </location>
    <ligand>
        <name>ATP</name>
        <dbReference type="ChEBI" id="CHEBI:30616"/>
    </ligand>
</feature>
<dbReference type="InterPro" id="IPR000623">
    <property type="entry name" value="Shikimate_kinase/TSH1"/>
</dbReference>
<evidence type="ECO:0000256" key="10">
    <source>
        <dbReference type="ARBA" id="ARBA00048567"/>
    </source>
</evidence>
<dbReference type="GO" id="GO:0005829">
    <property type="term" value="C:cytosol"/>
    <property type="evidence" value="ECO:0007669"/>
    <property type="project" value="TreeGrafter"/>
</dbReference>
<keyword evidence="13" id="KW-1185">Reference proteome</keyword>
<feature type="binding site" evidence="11">
    <location>
        <begin position="16"/>
        <end position="21"/>
    </location>
    <ligand>
        <name>ATP</name>
        <dbReference type="ChEBI" id="CHEBI:30616"/>
    </ligand>
</feature>
<dbReference type="GO" id="GO:0008652">
    <property type="term" value="P:amino acid biosynthetic process"/>
    <property type="evidence" value="ECO:0007669"/>
    <property type="project" value="UniProtKB-KW"/>
</dbReference>
<dbReference type="PRINTS" id="PR01100">
    <property type="entry name" value="SHIKIMTKNASE"/>
</dbReference>
<evidence type="ECO:0000256" key="7">
    <source>
        <dbReference type="ARBA" id="ARBA00022777"/>
    </source>
</evidence>
<keyword evidence="9 11" id="KW-0057">Aromatic amino acid biosynthesis</keyword>
<dbReference type="Proteomes" id="UP001108027">
    <property type="component" value="Unassembled WGS sequence"/>
</dbReference>
<dbReference type="Pfam" id="PF01202">
    <property type="entry name" value="SKI"/>
    <property type="match status" value="1"/>
</dbReference>
<evidence type="ECO:0000313" key="12">
    <source>
        <dbReference type="EMBL" id="MCC4308316.1"/>
    </source>
</evidence>
<keyword evidence="7 11" id="KW-0418">Kinase</keyword>
<keyword evidence="5 11" id="KW-0808">Transferase</keyword>
<dbReference type="AlphaFoldDB" id="A0A9Q3UJF5"/>
<protein>
    <recommendedName>
        <fullName evidence="3 11">Shikimate kinase</fullName>
        <shortName evidence="11">SK</shortName>
        <ecNumber evidence="3 11">2.7.1.71</ecNumber>
    </recommendedName>
</protein>
<evidence type="ECO:0000256" key="9">
    <source>
        <dbReference type="ARBA" id="ARBA00023141"/>
    </source>
</evidence>
<comment type="catalytic activity">
    <reaction evidence="10 11">
        <text>shikimate + ATP = 3-phosphoshikimate + ADP + H(+)</text>
        <dbReference type="Rhea" id="RHEA:13121"/>
        <dbReference type="ChEBI" id="CHEBI:15378"/>
        <dbReference type="ChEBI" id="CHEBI:30616"/>
        <dbReference type="ChEBI" id="CHEBI:36208"/>
        <dbReference type="ChEBI" id="CHEBI:145989"/>
        <dbReference type="ChEBI" id="CHEBI:456216"/>
        <dbReference type="EC" id="2.7.1.71"/>
    </reaction>
</comment>
<dbReference type="InterPro" id="IPR023000">
    <property type="entry name" value="Shikimate_kinase_CS"/>
</dbReference>
<accession>A0A9Q3UJF5</accession>
<feature type="binding site" evidence="11">
    <location>
        <position position="20"/>
    </location>
    <ligand>
        <name>Mg(2+)</name>
        <dbReference type="ChEBI" id="CHEBI:18420"/>
    </ligand>
</feature>
<dbReference type="InterPro" id="IPR027417">
    <property type="entry name" value="P-loop_NTPase"/>
</dbReference>
<evidence type="ECO:0000256" key="11">
    <source>
        <dbReference type="HAMAP-Rule" id="MF_00109"/>
    </source>
</evidence>
<feature type="binding site" evidence="11">
    <location>
        <position position="141"/>
    </location>
    <ligand>
        <name>substrate</name>
    </ligand>
</feature>
<comment type="subunit">
    <text evidence="11">Monomer.</text>
</comment>
<dbReference type="GO" id="GO:0004765">
    <property type="term" value="F:shikimate kinase activity"/>
    <property type="evidence" value="ECO:0007669"/>
    <property type="project" value="UniProtKB-UniRule"/>
</dbReference>
<evidence type="ECO:0000256" key="5">
    <source>
        <dbReference type="ARBA" id="ARBA00022679"/>
    </source>
</evidence>
<feature type="binding site" evidence="11">
    <location>
        <position position="84"/>
    </location>
    <ligand>
        <name>substrate</name>
    </ligand>
</feature>
<dbReference type="PANTHER" id="PTHR21087:SF16">
    <property type="entry name" value="SHIKIMATE KINASE 1, CHLOROPLASTIC"/>
    <property type="match status" value="1"/>
</dbReference>
<dbReference type="Gene3D" id="3.40.50.300">
    <property type="entry name" value="P-loop containing nucleotide triphosphate hydrolases"/>
    <property type="match status" value="1"/>
</dbReference>
<keyword evidence="8 11" id="KW-0067">ATP-binding</keyword>
<dbReference type="GO" id="GO:0000287">
    <property type="term" value="F:magnesium ion binding"/>
    <property type="evidence" value="ECO:0007669"/>
    <property type="project" value="UniProtKB-UniRule"/>
</dbReference>
<comment type="caution">
    <text evidence="12">The sequence shown here is derived from an EMBL/GenBank/DDBJ whole genome shotgun (WGS) entry which is preliminary data.</text>
</comment>
<name>A0A9Q3UJF5_9GAMM</name>
<keyword evidence="6 11" id="KW-0547">Nucleotide-binding</keyword>
<organism evidence="12 13">
    <name type="scientific">Alloalcanivorax marinus</name>
    <dbReference type="NCBI Taxonomy" id="1177169"/>
    <lineage>
        <taxon>Bacteria</taxon>
        <taxon>Pseudomonadati</taxon>
        <taxon>Pseudomonadota</taxon>
        <taxon>Gammaproteobacteria</taxon>
        <taxon>Oceanospirillales</taxon>
        <taxon>Alcanivoracaceae</taxon>
        <taxon>Alloalcanivorax</taxon>
    </lineage>
</organism>
<keyword evidence="11" id="KW-0460">Magnesium</keyword>
<comment type="subcellular location">
    <subcellularLocation>
        <location evidence="11">Cytoplasm</location>
    </subcellularLocation>
</comment>
<feature type="binding site" evidence="11">
    <location>
        <position position="62"/>
    </location>
    <ligand>
        <name>substrate</name>
    </ligand>
</feature>
<sequence length="177" mass="19794">MNEKAVTSLFLVGPMGAGKSTLGRHLAQVLDRPFYDSDRVIEEKTGADIPWIFDVEGEDGFRRRERDVIDELTALDGIVLATGGGAVLNDDNRRHLHERGCVIYLWTPVELQLARTRNDRNRPLLQTGDPERKLQALLEKRDPLYREVAHAVVSTASGNLKKVTDQVLGCLGEHANR</sequence>
<evidence type="ECO:0000256" key="4">
    <source>
        <dbReference type="ARBA" id="ARBA00022605"/>
    </source>
</evidence>
<dbReference type="HAMAP" id="MF_00109">
    <property type="entry name" value="Shikimate_kinase"/>
    <property type="match status" value="1"/>
</dbReference>
<dbReference type="PANTHER" id="PTHR21087">
    <property type="entry name" value="SHIKIMATE KINASE"/>
    <property type="match status" value="1"/>
</dbReference>
<dbReference type="NCBIfam" id="NF003456">
    <property type="entry name" value="PRK05057.1"/>
    <property type="match status" value="1"/>
</dbReference>
<dbReference type="SUPFAM" id="SSF52540">
    <property type="entry name" value="P-loop containing nucleoside triphosphate hydrolases"/>
    <property type="match status" value="1"/>
</dbReference>
<dbReference type="RefSeq" id="WP_228233554.1">
    <property type="nucleotide sequence ID" value="NZ_ARXL01000073.1"/>
</dbReference>
<keyword evidence="4 11" id="KW-0028">Amino-acid biosynthesis</keyword>
<dbReference type="EMBL" id="JAJGNA010000006">
    <property type="protein sequence ID" value="MCC4308316.1"/>
    <property type="molecule type" value="Genomic_DNA"/>
</dbReference>
<proteinExistence type="inferred from homology"/>
<keyword evidence="11" id="KW-0963">Cytoplasm</keyword>
<evidence type="ECO:0000313" key="13">
    <source>
        <dbReference type="Proteomes" id="UP001108027"/>
    </source>
</evidence>
<dbReference type="GO" id="GO:0005524">
    <property type="term" value="F:ATP binding"/>
    <property type="evidence" value="ECO:0007669"/>
    <property type="project" value="UniProtKB-UniRule"/>
</dbReference>
<dbReference type="PROSITE" id="PS01128">
    <property type="entry name" value="SHIKIMATE_KINASE"/>
    <property type="match status" value="1"/>
</dbReference>
<comment type="caution">
    <text evidence="11">Lacks conserved residue(s) required for the propagation of feature annotation.</text>
</comment>
<gene>
    <name evidence="11 12" type="primary">aroK</name>
    <name evidence="12" type="ORF">LL252_06995</name>
</gene>
<dbReference type="GO" id="GO:0009073">
    <property type="term" value="P:aromatic amino acid family biosynthetic process"/>
    <property type="evidence" value="ECO:0007669"/>
    <property type="project" value="UniProtKB-KW"/>
</dbReference>